<comment type="caution">
    <text evidence="2">The sequence shown here is derived from an EMBL/GenBank/DDBJ whole genome shotgun (WGS) entry which is preliminary data.</text>
</comment>
<accession>A0A2M8LF03</accession>
<keyword evidence="1" id="KW-0812">Transmembrane</keyword>
<proteinExistence type="predicted"/>
<name>A0A2M8LF03_9BACT</name>
<keyword evidence="1" id="KW-1133">Transmembrane helix</keyword>
<gene>
    <name evidence="2" type="ORF">COV04_02325</name>
</gene>
<evidence type="ECO:0000313" key="3">
    <source>
        <dbReference type="Proteomes" id="UP000231152"/>
    </source>
</evidence>
<sequence>MAETFANYKKLLTGFARVLTSASGIIAVAVLLLAANELFVRQWLNVPPIAYAVYWIALAGMFIVLARYAWARINPNSTQLLVQAFLVGLGVGLFAALVKVVLYRELWTAFNLFAEPLRTALFGIVLVWFMAHIDERHHSSLTTH</sequence>
<evidence type="ECO:0000256" key="1">
    <source>
        <dbReference type="SAM" id="Phobius"/>
    </source>
</evidence>
<feature type="transmembrane region" description="Helical" evidence="1">
    <location>
        <begin position="80"/>
        <end position="103"/>
    </location>
</feature>
<feature type="transmembrane region" description="Helical" evidence="1">
    <location>
        <begin position="109"/>
        <end position="131"/>
    </location>
</feature>
<evidence type="ECO:0000313" key="2">
    <source>
        <dbReference type="EMBL" id="PJE75966.1"/>
    </source>
</evidence>
<dbReference type="EMBL" id="PFET01000008">
    <property type="protein sequence ID" value="PJE75966.1"/>
    <property type="molecule type" value="Genomic_DNA"/>
</dbReference>
<dbReference type="AlphaFoldDB" id="A0A2M8LF03"/>
<keyword evidence="1" id="KW-0472">Membrane</keyword>
<dbReference type="Proteomes" id="UP000231152">
    <property type="component" value="Unassembled WGS sequence"/>
</dbReference>
<feature type="transmembrane region" description="Helical" evidence="1">
    <location>
        <begin position="48"/>
        <end position="68"/>
    </location>
</feature>
<organism evidence="2 3">
    <name type="scientific">Candidatus Uhrbacteria bacterium CG10_big_fil_rev_8_21_14_0_10_48_11</name>
    <dbReference type="NCBI Taxonomy" id="1975037"/>
    <lineage>
        <taxon>Bacteria</taxon>
        <taxon>Candidatus Uhriibacteriota</taxon>
    </lineage>
</organism>
<reference evidence="2 3" key="1">
    <citation type="submission" date="2017-09" db="EMBL/GenBank/DDBJ databases">
        <title>Depth-based differentiation of microbial function through sediment-hosted aquifers and enrichment of novel symbionts in the deep terrestrial subsurface.</title>
        <authorList>
            <person name="Probst A.J."/>
            <person name="Ladd B."/>
            <person name="Jarett J.K."/>
            <person name="Geller-Mcgrath D.E."/>
            <person name="Sieber C.M."/>
            <person name="Emerson J.B."/>
            <person name="Anantharaman K."/>
            <person name="Thomas B.C."/>
            <person name="Malmstrom R."/>
            <person name="Stieglmeier M."/>
            <person name="Klingl A."/>
            <person name="Woyke T."/>
            <person name="Ryan C.M."/>
            <person name="Banfield J.F."/>
        </authorList>
    </citation>
    <scope>NUCLEOTIDE SEQUENCE [LARGE SCALE GENOMIC DNA]</scope>
    <source>
        <strain evidence="2">CG10_big_fil_rev_8_21_14_0_10_48_11</strain>
    </source>
</reference>
<protein>
    <submittedName>
        <fullName evidence="2">Uncharacterized protein</fullName>
    </submittedName>
</protein>
<feature type="transmembrane region" description="Helical" evidence="1">
    <location>
        <begin position="12"/>
        <end position="36"/>
    </location>
</feature>